<dbReference type="Gene3D" id="2.60.40.10">
    <property type="entry name" value="Immunoglobulins"/>
    <property type="match status" value="7"/>
</dbReference>
<evidence type="ECO:0000256" key="2">
    <source>
        <dbReference type="ARBA" id="ARBA00022525"/>
    </source>
</evidence>
<gene>
    <name evidence="8" type="ORF">DW914_06610</name>
</gene>
<dbReference type="EMBL" id="QSFX01000008">
    <property type="protein sequence ID" value="RHA89887.1"/>
    <property type="molecule type" value="Genomic_DNA"/>
</dbReference>
<evidence type="ECO:0000256" key="5">
    <source>
        <dbReference type="SAM" id="Phobius"/>
    </source>
</evidence>
<feature type="signal peptide" evidence="6">
    <location>
        <begin position="1"/>
        <end position="32"/>
    </location>
</feature>
<comment type="similarity">
    <text evidence="1">Belongs to the serine-aspartate repeat-containing protein (SDr) family.</text>
</comment>
<dbReference type="InterPro" id="IPR013783">
    <property type="entry name" value="Ig-like_fold"/>
</dbReference>
<organism evidence="8 9">
    <name type="scientific">Roseburia inulinivorans</name>
    <dbReference type="NCBI Taxonomy" id="360807"/>
    <lineage>
        <taxon>Bacteria</taxon>
        <taxon>Bacillati</taxon>
        <taxon>Bacillota</taxon>
        <taxon>Clostridia</taxon>
        <taxon>Lachnospirales</taxon>
        <taxon>Lachnospiraceae</taxon>
        <taxon>Roseburia</taxon>
    </lineage>
</organism>
<dbReference type="PANTHER" id="PTHR36108:SF13">
    <property type="entry name" value="COLOSSIN-B-RELATED"/>
    <property type="match status" value="1"/>
</dbReference>
<keyword evidence="3 6" id="KW-0732">Signal</keyword>
<keyword evidence="5" id="KW-0812">Transmembrane</keyword>
<dbReference type="Proteomes" id="UP000283492">
    <property type="component" value="Unassembled WGS sequence"/>
</dbReference>
<accession>A0A3R6DNE3</accession>
<evidence type="ECO:0000313" key="8">
    <source>
        <dbReference type="EMBL" id="RHA89887.1"/>
    </source>
</evidence>
<dbReference type="RefSeq" id="WP_118580743.1">
    <property type="nucleotide sequence ID" value="NZ_CABJFX010000008.1"/>
</dbReference>
<name>A0A3R6DNE3_9FIRM</name>
<dbReference type="Pfam" id="PF17802">
    <property type="entry name" value="SpaA"/>
    <property type="match status" value="6"/>
</dbReference>
<keyword evidence="2" id="KW-0964">Secreted</keyword>
<feature type="domain" description="SpaA-like prealbumin fold" evidence="7">
    <location>
        <begin position="708"/>
        <end position="772"/>
    </location>
</feature>
<feature type="transmembrane region" description="Helical" evidence="5">
    <location>
        <begin position="1638"/>
        <end position="1658"/>
    </location>
</feature>
<evidence type="ECO:0000313" key="9">
    <source>
        <dbReference type="Proteomes" id="UP000283492"/>
    </source>
</evidence>
<feature type="transmembrane region" description="Helical" evidence="5">
    <location>
        <begin position="1607"/>
        <end position="1626"/>
    </location>
</feature>
<feature type="chain" id="PRO_5018597444" description="SpaA-like prealbumin fold domain-containing protein" evidence="6">
    <location>
        <begin position="33"/>
        <end position="1973"/>
    </location>
</feature>
<reference evidence="8 9" key="1">
    <citation type="submission" date="2018-08" db="EMBL/GenBank/DDBJ databases">
        <title>A genome reference for cultivated species of the human gut microbiota.</title>
        <authorList>
            <person name="Zou Y."/>
            <person name="Xue W."/>
            <person name="Luo G."/>
        </authorList>
    </citation>
    <scope>NUCLEOTIDE SEQUENCE [LARGE SCALE GENOMIC DNA]</scope>
    <source>
        <strain evidence="8 9">AM42-1AC</strain>
    </source>
</reference>
<feature type="domain" description="SpaA-like prealbumin fold" evidence="7">
    <location>
        <begin position="565"/>
        <end position="664"/>
    </location>
</feature>
<feature type="domain" description="SpaA-like prealbumin fold" evidence="7">
    <location>
        <begin position="931"/>
        <end position="1010"/>
    </location>
</feature>
<sequence>MKKKVKKRFFAILLLLAIVFTNVGTDFFYVQASSIEANESVQEENTETITDTGTVEIGTDSVSDTEEVSESTETVEDTEKVDESTETVADTEVIDTEEDIPEEVTPEEEQIPDQEYTWRDTTVERNLYYDDWSKDNMGRIYLGETLEELFQMYEDPTLEMAGWEDFFAGTCFAGATLEDLKWLQESGYTMDQLIQIASDNNRSSVWQMLSGIALMAAYKDKTVAFTGATSTATIPALGRDNVAVYKMAMGGKPAFCADCGKHMTSSTVLSYIQEVNTSYVKKAMAYADNGGGFPMAQMYIWSGGNKELFLKAYCQYRYSLSHLSASYSDIEKIDVTKLDYYNTALTHYNMIINTDTSGVHVYMYSNGNSSYQRIYALYRDELPPTPIDPPGPTPTDDPVYADVSADAEAYVDANVSLNVVKKDNVTGQGLAGAVFNFFKDGGFEGSGTTDGNGNVSFSFTTSYYGASSSSKTYCTNYGSLTDDKKATVSTYTSYDAAYNAAYNEAYTKALNAANAAKNSTSHNYSATEVTARNGYYLNPGNTTVGQSAAGDASLNLSLANVRTTGSITITKEDSETGAIAQGDATLSGAVYGLYARSNIVHPDGHTGILYTAGSLVATFPPTDANRQARLDNLYLGNYYVKEITPSTGYLLDTKEYDVAVTYEGQDVPNVVRTSTVTEDVIKGNIRLVKHLQEKDPSAASRPQVPEVGAEFDIILKSSGVTYAHIVTDADGFAQANMLPYGNYIVRQTKGKEGYSFITDFEVFIRAHERTYSYILENLDYTSQLQVLKKDAETGELVKVAGAKFEIYNEAGKKIVQTVLYPTKYDISVFETDESGMLELPQWLGSGNYTLKEVQAPEGYILNPDPIPFKVFREYEEKDKWGDSVIRVVCEDVSVKGIIDVTKVAPVLTAYEDGKFIYTEERVRDVRFQIIAAEDIYRADRQTDAEGNLITLYKKGDIVETLVTDPLGEASSMELPLGKYRVKEIYVPGGIYLDQEEIEVELKYEDDRTEIVFSPADFYDQRQEIEIGAFKYDTKTNKAIPGVEITIYANRDILDYYGNVLVKKGDAIRSIVTDNDGKADFGKDLPLNAYAAEGDDPDVEEPMYYMKETKFPVGYLPEDNTYFIYSSTPDMTVQFVKENVNVSNVHVDGIIKVTKTAPVLTGYDENGRFVYTDERIHDVKFQIIAAEDIYRADCDLTEDGELIPIYKKDEVIQVLTTDKDGYAETAKLPLGKYRVKEIYVPGGIYLDQEEINVELKYADDDTEIVYENADFYDRRQQIEVSVYKYDKLTDKAIGGVEVSLYANRDILDYYGNLLVQKGTLIRKGITDNAGRYVFSTDIPLNAYAREQEKTDSEDKDEEEPMYYLIESKFPDGYIPNDIVYYIDSRTPKMTVRNTSENVDISNDPLQAELEVDKSAPKFASPGGTLRFTVSKVTNQCMYEMDEFTLTDILPEHVKLSVLNTGTFKNPRSHVVSYSIWFKTNYDSEWRAWKTGIQSNEAQELKVADMGLGEDEYVTEFQYRFGTVPPFFEVDVNPYYDVVVDRDVDLNTVLVNHIKLTGNKFGKYLTSEDETETRLLYGKIRASINGKNGNGGWFVHTNGSPKTGDQGNLAGAVLVLIAGIMLIAASIKKRKGNKVRGMKVHIFILFTVVSAFAFSDHTYAADSTVVKENRYTTNSSDDLHADYDEKIIEDNTFYKLKKVEYEVIDKSQVIVDKSVLSDLMLDTDEYDPPEKITEDGLIYKLVDVKQIESETLDQEVSGFDDYEKKISETDVPQTKTLKVEDLRTGEEMEVECPLSGIEVLDGGTLIKDSIDVTFEGYNLGVFEWNGNYVRSDDEYPLKGYEKDLLKSVGLSPSIYSVSSITWKGEPYTDENGVDCRDAVAEIQHYGYLYRANYSSHIKYVKYEASYENAENDNFNYVIKATAVYEKVVPVTQAVFYAGIGILIFCILLILIMYLVSRNKKEDGKSSEKEKGGNAL</sequence>
<evidence type="ECO:0000259" key="7">
    <source>
        <dbReference type="Pfam" id="PF17802"/>
    </source>
</evidence>
<dbReference type="PANTHER" id="PTHR36108">
    <property type="entry name" value="COLOSSIN-B-RELATED"/>
    <property type="match status" value="1"/>
</dbReference>
<protein>
    <recommendedName>
        <fullName evidence="7">SpaA-like prealbumin fold domain-containing protein</fullName>
    </recommendedName>
</protein>
<evidence type="ECO:0000256" key="3">
    <source>
        <dbReference type="ARBA" id="ARBA00022729"/>
    </source>
</evidence>
<feature type="transmembrane region" description="Helical" evidence="5">
    <location>
        <begin position="1931"/>
        <end position="1953"/>
    </location>
</feature>
<evidence type="ECO:0000256" key="6">
    <source>
        <dbReference type="SAM" id="SignalP"/>
    </source>
</evidence>
<comment type="caution">
    <text evidence="8">The sequence shown here is derived from an EMBL/GenBank/DDBJ whole genome shotgun (WGS) entry which is preliminary data.</text>
</comment>
<proteinExistence type="inferred from homology"/>
<dbReference type="InterPro" id="IPR041033">
    <property type="entry name" value="SpaA_PFL_dom_1"/>
</dbReference>
<feature type="compositionally biased region" description="Acidic residues" evidence="4">
    <location>
        <begin position="63"/>
        <end position="76"/>
    </location>
</feature>
<keyword evidence="5" id="KW-1133">Transmembrane helix</keyword>
<evidence type="ECO:0000256" key="4">
    <source>
        <dbReference type="SAM" id="MobiDB-lite"/>
    </source>
</evidence>
<feature type="domain" description="SpaA-like prealbumin fold" evidence="7">
    <location>
        <begin position="1029"/>
        <end position="1123"/>
    </location>
</feature>
<feature type="domain" description="SpaA-like prealbumin fold" evidence="7">
    <location>
        <begin position="1171"/>
        <end position="1267"/>
    </location>
</feature>
<feature type="domain" description="SpaA-like prealbumin fold" evidence="7">
    <location>
        <begin position="783"/>
        <end position="872"/>
    </location>
</feature>
<keyword evidence="5" id="KW-0472">Membrane</keyword>
<evidence type="ECO:0000256" key="1">
    <source>
        <dbReference type="ARBA" id="ARBA00007257"/>
    </source>
</evidence>
<feature type="region of interest" description="Disordered" evidence="4">
    <location>
        <begin position="60"/>
        <end position="88"/>
    </location>
</feature>